<organism evidence="2 3">
    <name type="scientific">Paracoccus subflavus</name>
    <dbReference type="NCBI Taxonomy" id="2528244"/>
    <lineage>
        <taxon>Bacteria</taxon>
        <taxon>Pseudomonadati</taxon>
        <taxon>Pseudomonadota</taxon>
        <taxon>Alphaproteobacteria</taxon>
        <taxon>Rhodobacterales</taxon>
        <taxon>Paracoccaceae</taxon>
        <taxon>Paracoccus</taxon>
    </lineage>
</organism>
<dbReference type="InterPro" id="IPR036930">
    <property type="entry name" value="WGR_dom_sf"/>
</dbReference>
<dbReference type="Gene3D" id="2.20.140.10">
    <property type="entry name" value="WGR domain"/>
    <property type="match status" value="1"/>
</dbReference>
<dbReference type="Proteomes" id="UP000293520">
    <property type="component" value="Unassembled WGS sequence"/>
</dbReference>
<dbReference type="SMART" id="SM00773">
    <property type="entry name" value="WGR"/>
    <property type="match status" value="1"/>
</dbReference>
<dbReference type="InterPro" id="IPR049809">
    <property type="entry name" value="YehF/YfeS-like_WGR"/>
</dbReference>
<proteinExistence type="predicted"/>
<dbReference type="EMBL" id="SISK01000008">
    <property type="protein sequence ID" value="TBN39004.1"/>
    <property type="molecule type" value="Genomic_DNA"/>
</dbReference>
<protein>
    <submittedName>
        <fullName evidence="2">WGR domain-containing protein</fullName>
    </submittedName>
</protein>
<comment type="caution">
    <text evidence="2">The sequence shown here is derived from an EMBL/GenBank/DDBJ whole genome shotgun (WGS) entry which is preliminary data.</text>
</comment>
<dbReference type="InterPro" id="IPR008893">
    <property type="entry name" value="WGR_domain"/>
</dbReference>
<evidence type="ECO:0000259" key="1">
    <source>
        <dbReference type="PROSITE" id="PS51977"/>
    </source>
</evidence>
<dbReference type="AlphaFoldDB" id="A0A4Q9FY91"/>
<dbReference type="Pfam" id="PF05406">
    <property type="entry name" value="WGR"/>
    <property type="match status" value="1"/>
</dbReference>
<dbReference type="SUPFAM" id="SSF142921">
    <property type="entry name" value="WGR domain-like"/>
    <property type="match status" value="1"/>
</dbReference>
<dbReference type="PROSITE" id="PS51977">
    <property type="entry name" value="WGR"/>
    <property type="match status" value="1"/>
</dbReference>
<dbReference type="RefSeq" id="WP_130991426.1">
    <property type="nucleotide sequence ID" value="NZ_SISK01000008.1"/>
</dbReference>
<dbReference type="CDD" id="cd07996">
    <property type="entry name" value="WGR_MMR_like"/>
    <property type="match status" value="1"/>
</dbReference>
<gene>
    <name evidence="2" type="ORF">EYE42_11230</name>
</gene>
<name>A0A4Q9FY91_9RHOB</name>
<keyword evidence="3" id="KW-1185">Reference proteome</keyword>
<accession>A0A4Q9FY91</accession>
<sequence>MNRDPDSLLLNRSDPDRNMARFYRLDIAPDLFGGVTLVRNWGRIGHRGQQRLHWFPDLQGARREQAAWLRRKLQRGYDIAQPAVP</sequence>
<reference evidence="2 3" key="1">
    <citation type="submission" date="2019-02" db="EMBL/GenBank/DDBJ databases">
        <title>Paracoccus subflavus sp. nov., isolated from marine sediment of the Pacific Ocean.</title>
        <authorList>
            <person name="Zhang G."/>
        </authorList>
    </citation>
    <scope>NUCLEOTIDE SEQUENCE [LARGE SCALE GENOMIC DNA]</scope>
    <source>
        <strain evidence="2 3">GY0581</strain>
    </source>
</reference>
<evidence type="ECO:0000313" key="2">
    <source>
        <dbReference type="EMBL" id="TBN39004.1"/>
    </source>
</evidence>
<dbReference type="OrthoDB" id="5801306at2"/>
<feature type="domain" description="WGR" evidence="1">
    <location>
        <begin position="1"/>
        <end position="85"/>
    </location>
</feature>
<evidence type="ECO:0000313" key="3">
    <source>
        <dbReference type="Proteomes" id="UP000293520"/>
    </source>
</evidence>